<dbReference type="PRINTS" id="PR00463">
    <property type="entry name" value="EP450I"/>
</dbReference>
<sequence>MPSRDAHLQFEKWARGYGPIYSLILGAKTLIVLSSDEAIKELLDRRSNIYSHRQEIKRDMTYEADRSQGYGPTWRTYRKMIHGLLNVSAAKSYVPYQMLENRQMLHQLLADPEHFLQHIRRYSNALTTTMIYGWRTPTYEDDKMKQLFDGFSKFAEINQTGTAALIDFCPWLRKLPDFVLPTQKKAKELHREEKALYLGHWLTAKKAVQDSTIKPCFCVGMATAQQAQDFSDDQAAYIAGTVLEAGSDTTSSTLYAFVQAMVLYADVQKRAQEEIDRVVGDTRMPTMEDEPHMPYIRCCMKETLRWMPTTILGAVPHAVTQDDYYMGYLIPKGAGVMNNVWGVNMDPQRHPDPRRFNPDRYQDDHHGLYDSAASPDASKRDNFTFGAGRRICQGIHVAERSLFLGMSRMLWAFRFEPTTDDRGRPIVPDPDELTQGFVCMPVEFPCQITPRSQARAEMVRREWEDAERECLDGETKQWKTVPSNEGPRRRDGEGSQYRIEQSRARSCVVNSRKVKIIQSHWQAEHNFVGETLTLQLSRECDREKTA</sequence>
<evidence type="ECO:0000256" key="3">
    <source>
        <dbReference type="ARBA" id="ARBA00022723"/>
    </source>
</evidence>
<keyword evidence="3 7" id="KW-0479">Metal-binding</keyword>
<evidence type="ECO:0000256" key="4">
    <source>
        <dbReference type="ARBA" id="ARBA00023002"/>
    </source>
</evidence>
<dbReference type="VEuPathDB" id="FungiDB:PV07_03764"/>
<dbReference type="GO" id="GO:0016705">
    <property type="term" value="F:oxidoreductase activity, acting on paired donors, with incorporation or reduction of molecular oxygen"/>
    <property type="evidence" value="ECO:0007669"/>
    <property type="project" value="InterPro"/>
</dbReference>
<name>A0A0D2D8Z4_9EURO</name>
<evidence type="ECO:0000256" key="1">
    <source>
        <dbReference type="ARBA" id="ARBA00001971"/>
    </source>
</evidence>
<gene>
    <name evidence="9" type="ORF">PV07_03764</name>
</gene>
<evidence type="ECO:0000256" key="2">
    <source>
        <dbReference type="ARBA" id="ARBA00010617"/>
    </source>
</evidence>
<dbReference type="AlphaFoldDB" id="A0A0D2D8Z4"/>
<keyword evidence="6" id="KW-0503">Monooxygenase</keyword>
<evidence type="ECO:0000256" key="8">
    <source>
        <dbReference type="SAM" id="MobiDB-lite"/>
    </source>
</evidence>
<dbReference type="EMBL" id="KN847041">
    <property type="protein sequence ID" value="KIW32204.1"/>
    <property type="molecule type" value="Genomic_DNA"/>
</dbReference>
<accession>A0A0D2D8Z4</accession>
<evidence type="ECO:0000313" key="10">
    <source>
        <dbReference type="Proteomes" id="UP000054466"/>
    </source>
</evidence>
<dbReference type="Proteomes" id="UP000054466">
    <property type="component" value="Unassembled WGS sequence"/>
</dbReference>
<dbReference type="HOGENOM" id="CLU_001570_2_1_1"/>
<dbReference type="InterPro" id="IPR036396">
    <property type="entry name" value="Cyt_P450_sf"/>
</dbReference>
<dbReference type="GO" id="GO:0005506">
    <property type="term" value="F:iron ion binding"/>
    <property type="evidence" value="ECO:0007669"/>
    <property type="project" value="InterPro"/>
</dbReference>
<feature type="binding site" description="axial binding residue" evidence="7">
    <location>
        <position position="392"/>
    </location>
    <ligand>
        <name>heme</name>
        <dbReference type="ChEBI" id="CHEBI:30413"/>
    </ligand>
    <ligandPart>
        <name>Fe</name>
        <dbReference type="ChEBI" id="CHEBI:18248"/>
    </ligandPart>
</feature>
<evidence type="ECO:0000256" key="7">
    <source>
        <dbReference type="PIRSR" id="PIRSR602401-1"/>
    </source>
</evidence>
<dbReference type="InterPro" id="IPR001128">
    <property type="entry name" value="Cyt_P450"/>
</dbReference>
<dbReference type="Pfam" id="PF00067">
    <property type="entry name" value="p450"/>
    <property type="match status" value="1"/>
</dbReference>
<feature type="region of interest" description="Disordered" evidence="8">
    <location>
        <begin position="349"/>
        <end position="375"/>
    </location>
</feature>
<dbReference type="PRINTS" id="PR00385">
    <property type="entry name" value="P450"/>
</dbReference>
<dbReference type="GO" id="GO:0020037">
    <property type="term" value="F:heme binding"/>
    <property type="evidence" value="ECO:0007669"/>
    <property type="project" value="InterPro"/>
</dbReference>
<dbReference type="Gene3D" id="1.10.630.10">
    <property type="entry name" value="Cytochrome P450"/>
    <property type="match status" value="1"/>
</dbReference>
<organism evidence="9 10">
    <name type="scientific">Cladophialophora immunda</name>
    <dbReference type="NCBI Taxonomy" id="569365"/>
    <lineage>
        <taxon>Eukaryota</taxon>
        <taxon>Fungi</taxon>
        <taxon>Dikarya</taxon>
        <taxon>Ascomycota</taxon>
        <taxon>Pezizomycotina</taxon>
        <taxon>Eurotiomycetes</taxon>
        <taxon>Chaetothyriomycetidae</taxon>
        <taxon>Chaetothyriales</taxon>
        <taxon>Herpotrichiellaceae</taxon>
        <taxon>Cladophialophora</taxon>
    </lineage>
</organism>
<evidence type="ECO:0000256" key="5">
    <source>
        <dbReference type="ARBA" id="ARBA00023004"/>
    </source>
</evidence>
<feature type="compositionally biased region" description="Basic and acidic residues" evidence="8">
    <location>
        <begin position="349"/>
        <end position="368"/>
    </location>
</feature>
<dbReference type="PANTHER" id="PTHR46300">
    <property type="entry name" value="P450, PUTATIVE (EUROFUNG)-RELATED-RELATED"/>
    <property type="match status" value="1"/>
</dbReference>
<evidence type="ECO:0000313" key="9">
    <source>
        <dbReference type="EMBL" id="KIW32204.1"/>
    </source>
</evidence>
<proteinExistence type="inferred from homology"/>
<dbReference type="CDD" id="cd11065">
    <property type="entry name" value="CYP64-like"/>
    <property type="match status" value="1"/>
</dbReference>
<feature type="region of interest" description="Disordered" evidence="8">
    <location>
        <begin position="474"/>
        <end position="497"/>
    </location>
</feature>
<dbReference type="RefSeq" id="XP_016252420.1">
    <property type="nucleotide sequence ID" value="XM_016390518.1"/>
</dbReference>
<dbReference type="OrthoDB" id="1103324at2759"/>
<dbReference type="GeneID" id="27342958"/>
<evidence type="ECO:0000256" key="6">
    <source>
        <dbReference type="ARBA" id="ARBA00023033"/>
    </source>
</evidence>
<dbReference type="SUPFAM" id="SSF48264">
    <property type="entry name" value="Cytochrome P450"/>
    <property type="match status" value="1"/>
</dbReference>
<keyword evidence="4" id="KW-0560">Oxidoreductase</keyword>
<dbReference type="InterPro" id="IPR002401">
    <property type="entry name" value="Cyt_P450_E_grp-I"/>
</dbReference>
<protein>
    <recommendedName>
        <fullName evidence="11">Cytochrome P450</fullName>
    </recommendedName>
</protein>
<reference evidence="9 10" key="1">
    <citation type="submission" date="2015-01" db="EMBL/GenBank/DDBJ databases">
        <title>The Genome Sequence of Cladophialophora immunda CBS83496.</title>
        <authorList>
            <consortium name="The Broad Institute Genomics Platform"/>
            <person name="Cuomo C."/>
            <person name="de Hoog S."/>
            <person name="Gorbushina A."/>
            <person name="Stielow B."/>
            <person name="Teixiera M."/>
            <person name="Abouelleil A."/>
            <person name="Chapman S.B."/>
            <person name="Priest M."/>
            <person name="Young S.K."/>
            <person name="Wortman J."/>
            <person name="Nusbaum C."/>
            <person name="Birren B."/>
        </authorList>
    </citation>
    <scope>NUCLEOTIDE SEQUENCE [LARGE SCALE GENOMIC DNA]</scope>
    <source>
        <strain evidence="9 10">CBS 83496</strain>
    </source>
</reference>
<comment type="cofactor">
    <cofactor evidence="1 7">
        <name>heme</name>
        <dbReference type="ChEBI" id="CHEBI:30413"/>
    </cofactor>
</comment>
<keyword evidence="10" id="KW-1185">Reference proteome</keyword>
<dbReference type="PANTHER" id="PTHR46300:SF2">
    <property type="entry name" value="CYTOCHROME P450 MONOOXYGENASE ALNH-RELATED"/>
    <property type="match status" value="1"/>
</dbReference>
<keyword evidence="5 7" id="KW-0408">Iron</keyword>
<dbReference type="STRING" id="569365.A0A0D2D8Z4"/>
<dbReference type="InterPro" id="IPR050364">
    <property type="entry name" value="Cytochrome_P450_fung"/>
</dbReference>
<evidence type="ECO:0008006" key="11">
    <source>
        <dbReference type="Google" id="ProtNLM"/>
    </source>
</evidence>
<dbReference type="GO" id="GO:0004497">
    <property type="term" value="F:monooxygenase activity"/>
    <property type="evidence" value="ECO:0007669"/>
    <property type="project" value="UniProtKB-KW"/>
</dbReference>
<comment type="similarity">
    <text evidence="2">Belongs to the cytochrome P450 family.</text>
</comment>
<keyword evidence="7" id="KW-0349">Heme</keyword>